<name>A0ABU4FC07_9ACTN</name>
<dbReference type="Proteomes" id="UP001187346">
    <property type="component" value="Unassembled WGS sequence"/>
</dbReference>
<dbReference type="NCBIfam" id="NF047320">
    <property type="entry name" value="morpho_MmpB"/>
    <property type="match status" value="1"/>
</dbReference>
<proteinExistence type="predicted"/>
<sequence length="43" mass="4839">MLWSDPDDKPPKDLRETEVMLRRLGILMALAMVLAMIVLGLSV</sequence>
<accession>A0ABU4FC07</accession>
<dbReference type="RefSeq" id="WP_019055789.1">
    <property type="nucleotide sequence ID" value="NZ_JAPEMW010000001.1"/>
</dbReference>
<feature type="transmembrane region" description="Helical" evidence="1">
    <location>
        <begin position="20"/>
        <end position="41"/>
    </location>
</feature>
<dbReference type="InterPro" id="IPR058070">
    <property type="entry name" value="MmpB-like"/>
</dbReference>
<organism evidence="2 3">
    <name type="scientific">Streptomyces prunicolor</name>
    <dbReference type="NCBI Taxonomy" id="67348"/>
    <lineage>
        <taxon>Bacteria</taxon>
        <taxon>Bacillati</taxon>
        <taxon>Actinomycetota</taxon>
        <taxon>Actinomycetes</taxon>
        <taxon>Kitasatosporales</taxon>
        <taxon>Streptomycetaceae</taxon>
        <taxon>Streptomyces</taxon>
    </lineage>
</organism>
<comment type="caution">
    <text evidence="2">The sequence shown here is derived from an EMBL/GenBank/DDBJ whole genome shotgun (WGS) entry which is preliminary data.</text>
</comment>
<evidence type="ECO:0000256" key="1">
    <source>
        <dbReference type="SAM" id="Phobius"/>
    </source>
</evidence>
<reference evidence="2 3" key="1">
    <citation type="submission" date="2023-10" db="EMBL/GenBank/DDBJ databases">
        <title>Characterization of rhizosphere-enriched actinobacteria from wheat plants lab-grown on chernevaya soil.</title>
        <authorList>
            <person name="Tikhonova E.N."/>
            <person name="Konopkin A."/>
            <person name="Kravchenko I.K."/>
        </authorList>
    </citation>
    <scope>NUCLEOTIDE SEQUENCE [LARGE SCALE GENOMIC DNA]</scope>
    <source>
        <strain evidence="2 3">RR29</strain>
    </source>
</reference>
<keyword evidence="1" id="KW-0472">Membrane</keyword>
<dbReference type="EMBL" id="JAWMAJ010000060">
    <property type="protein sequence ID" value="MDV7218132.1"/>
    <property type="molecule type" value="Genomic_DNA"/>
</dbReference>
<keyword evidence="1" id="KW-1133">Transmembrane helix</keyword>
<protein>
    <submittedName>
        <fullName evidence="2">Uncharacterized protein</fullName>
    </submittedName>
</protein>
<evidence type="ECO:0000313" key="3">
    <source>
        <dbReference type="Proteomes" id="UP001187346"/>
    </source>
</evidence>
<evidence type="ECO:0000313" key="2">
    <source>
        <dbReference type="EMBL" id="MDV7218132.1"/>
    </source>
</evidence>
<dbReference type="Pfam" id="PF26627">
    <property type="entry name" value="MmpB"/>
    <property type="match status" value="1"/>
</dbReference>
<gene>
    <name evidence="2" type="ORF">R5A26_19475</name>
</gene>
<keyword evidence="1" id="KW-0812">Transmembrane</keyword>
<keyword evidence="3" id="KW-1185">Reference proteome</keyword>